<evidence type="ECO:0000259" key="2">
    <source>
        <dbReference type="Pfam" id="PF01266"/>
    </source>
</evidence>
<evidence type="ECO:0000256" key="1">
    <source>
        <dbReference type="ARBA" id="ARBA00023002"/>
    </source>
</evidence>
<dbReference type="GO" id="GO:0016491">
    <property type="term" value="F:oxidoreductase activity"/>
    <property type="evidence" value="ECO:0007669"/>
    <property type="project" value="UniProtKB-KW"/>
</dbReference>
<dbReference type="InterPro" id="IPR036188">
    <property type="entry name" value="FAD/NAD-bd_sf"/>
</dbReference>
<dbReference type="PANTHER" id="PTHR13847">
    <property type="entry name" value="SARCOSINE DEHYDROGENASE-RELATED"/>
    <property type="match status" value="1"/>
</dbReference>
<comment type="caution">
    <text evidence="3">The sequence shown here is derived from an EMBL/GenBank/DDBJ whole genome shotgun (WGS) entry which is preliminary data.</text>
</comment>
<evidence type="ECO:0000313" key="3">
    <source>
        <dbReference type="EMBL" id="NYI95154.1"/>
    </source>
</evidence>
<name>A0A853BKB6_9ACTN</name>
<proteinExistence type="predicted"/>
<protein>
    <submittedName>
        <fullName evidence="3">D-amino-acid dehydrogenase</fullName>
        <ecNumber evidence="3">1.4.99.-</ecNumber>
    </submittedName>
</protein>
<dbReference type="InterPro" id="IPR006076">
    <property type="entry name" value="FAD-dep_OxRdtase"/>
</dbReference>
<reference evidence="3 4" key="1">
    <citation type="submission" date="2020-07" db="EMBL/GenBank/DDBJ databases">
        <title>Sequencing the genomes of 1000 actinobacteria strains.</title>
        <authorList>
            <person name="Klenk H.-P."/>
        </authorList>
    </citation>
    <scope>NUCLEOTIDE SEQUENCE [LARGE SCALE GENOMIC DNA]</scope>
    <source>
        <strain evidence="3 4">DSM 45927</strain>
    </source>
</reference>
<keyword evidence="4" id="KW-1185">Reference proteome</keyword>
<feature type="domain" description="FAD dependent oxidoreductase" evidence="2">
    <location>
        <begin position="13"/>
        <end position="402"/>
    </location>
</feature>
<dbReference type="PANTHER" id="PTHR13847:SF289">
    <property type="entry name" value="GLYCINE OXIDASE"/>
    <property type="match status" value="1"/>
</dbReference>
<dbReference type="SUPFAM" id="SSF54373">
    <property type="entry name" value="FAD-linked reductases, C-terminal domain"/>
    <property type="match status" value="1"/>
</dbReference>
<dbReference type="Proteomes" id="UP000575985">
    <property type="component" value="Unassembled WGS sequence"/>
</dbReference>
<dbReference type="Gene3D" id="3.50.50.60">
    <property type="entry name" value="FAD/NAD(P)-binding domain"/>
    <property type="match status" value="2"/>
</dbReference>
<keyword evidence="1 3" id="KW-0560">Oxidoreductase</keyword>
<evidence type="ECO:0000313" key="4">
    <source>
        <dbReference type="Proteomes" id="UP000575985"/>
    </source>
</evidence>
<dbReference type="AlphaFoldDB" id="A0A853BKB6"/>
<organism evidence="3 4">
    <name type="scientific">Streptomonospora nanhaiensis</name>
    <dbReference type="NCBI Taxonomy" id="1323731"/>
    <lineage>
        <taxon>Bacteria</taxon>
        <taxon>Bacillati</taxon>
        <taxon>Actinomycetota</taxon>
        <taxon>Actinomycetes</taxon>
        <taxon>Streptosporangiales</taxon>
        <taxon>Nocardiopsidaceae</taxon>
        <taxon>Streptomonospora</taxon>
    </lineage>
</organism>
<dbReference type="EC" id="1.4.99.-" evidence="3"/>
<sequence length="420" mass="43694">MEGTRSAGIPDTVVVVGAGVVGLSTAWFLQENGIGVTVVDRGRVASGASWGNAGWLSPGLALPLNEPGVVRYGARALVDPRAPLSIASLTEPGLVRFLTRFALNSRASAWRRALEGTLPLNRACLEAYDVLADAGVAVGDTTSPITALFSSERAAAHLLAELRGAAAAGLPLRFDALTGAQAHAALPQAAERVRAGVRIEGQRYLNPGVFTEALAASVRRRGGTVVEDFEVAGLEYDSGTGLTVRSTQGETESAGAVVVATGAWLGRQGGEWGIRVAMGAGRGYSFLVPTAQPFAGPVYLPEVRVACTPHSGGLRLAGTMEFHSPDAPVNPARPRAIADSARGFLRGLRLEERSDEWVGPRPVTDDGLPLVGRTRVPGLYVAGGHGMWGLTQGPVTGRLLAEAISTGKTPDALRPLDPLR</sequence>
<accession>A0A853BKB6</accession>
<dbReference type="RefSeq" id="WP_179766729.1">
    <property type="nucleotide sequence ID" value="NZ_JACCFO010000001.1"/>
</dbReference>
<dbReference type="GO" id="GO:0005737">
    <property type="term" value="C:cytoplasm"/>
    <property type="evidence" value="ECO:0007669"/>
    <property type="project" value="TreeGrafter"/>
</dbReference>
<dbReference type="SUPFAM" id="SSF51971">
    <property type="entry name" value="Nucleotide-binding domain"/>
    <property type="match status" value="1"/>
</dbReference>
<dbReference type="EMBL" id="JACCFO010000001">
    <property type="protein sequence ID" value="NYI95154.1"/>
    <property type="molecule type" value="Genomic_DNA"/>
</dbReference>
<dbReference type="Gene3D" id="3.30.9.10">
    <property type="entry name" value="D-Amino Acid Oxidase, subunit A, domain 2"/>
    <property type="match status" value="1"/>
</dbReference>
<gene>
    <name evidence="3" type="ORF">HNR12_001431</name>
</gene>
<dbReference type="Pfam" id="PF01266">
    <property type="entry name" value="DAO"/>
    <property type="match status" value="1"/>
</dbReference>